<dbReference type="OrthoDB" id="2624652at2759"/>
<evidence type="ECO:0000256" key="4">
    <source>
        <dbReference type="ARBA" id="ARBA00022737"/>
    </source>
</evidence>
<evidence type="ECO:0000259" key="9">
    <source>
        <dbReference type="Pfam" id="PF03920"/>
    </source>
</evidence>
<comment type="similarity">
    <text evidence="2">Belongs to the WD repeat Groucho/TLE family.</text>
</comment>
<feature type="coiled-coil region" evidence="7">
    <location>
        <begin position="7"/>
        <end position="41"/>
    </location>
</feature>
<dbReference type="SMART" id="SM00320">
    <property type="entry name" value="WD40"/>
    <property type="match status" value="7"/>
</dbReference>
<feature type="domain" description="Groucho/TLE N-terminal Q-rich" evidence="9">
    <location>
        <begin position="4"/>
        <end position="105"/>
    </location>
</feature>
<dbReference type="Gene3D" id="2.130.10.10">
    <property type="entry name" value="YVTN repeat-like/Quinoprotein amine dehydrogenase"/>
    <property type="match status" value="1"/>
</dbReference>
<dbReference type="GO" id="GO:0005634">
    <property type="term" value="C:nucleus"/>
    <property type="evidence" value="ECO:0007669"/>
    <property type="project" value="UniProtKB-SubCell"/>
</dbReference>
<organism evidence="10 11">
    <name type="scientific">Diploscapter pachys</name>
    <dbReference type="NCBI Taxonomy" id="2018661"/>
    <lineage>
        <taxon>Eukaryota</taxon>
        <taxon>Metazoa</taxon>
        <taxon>Ecdysozoa</taxon>
        <taxon>Nematoda</taxon>
        <taxon>Chromadorea</taxon>
        <taxon>Rhabditida</taxon>
        <taxon>Rhabditina</taxon>
        <taxon>Rhabditomorpha</taxon>
        <taxon>Rhabditoidea</taxon>
        <taxon>Rhabditidae</taxon>
        <taxon>Diploscapter</taxon>
    </lineage>
</organism>
<reference evidence="10 11" key="1">
    <citation type="journal article" date="2017" name="Curr. Biol.">
        <title>Genome architecture and evolution of a unichromosomal asexual nematode.</title>
        <authorList>
            <person name="Fradin H."/>
            <person name="Zegar C."/>
            <person name="Gutwein M."/>
            <person name="Lucas J."/>
            <person name="Kovtun M."/>
            <person name="Corcoran D."/>
            <person name="Baugh L.R."/>
            <person name="Kiontke K."/>
            <person name="Gunsalus K."/>
            <person name="Fitch D.H."/>
            <person name="Piano F."/>
        </authorList>
    </citation>
    <scope>NUCLEOTIDE SEQUENCE [LARGE SCALE GENOMIC DNA]</scope>
    <source>
        <strain evidence="10">PF1309</strain>
    </source>
</reference>
<gene>
    <name evidence="10" type="ORF">WR25_26443</name>
</gene>
<dbReference type="AlphaFoldDB" id="A0A2A2JXJ1"/>
<dbReference type="Pfam" id="PF03920">
    <property type="entry name" value="TLE_N"/>
    <property type="match status" value="1"/>
</dbReference>
<dbReference type="Proteomes" id="UP000218231">
    <property type="component" value="Unassembled WGS sequence"/>
</dbReference>
<dbReference type="PROSITE" id="PS50294">
    <property type="entry name" value="WD_REPEATS_REGION"/>
    <property type="match status" value="2"/>
</dbReference>
<dbReference type="EMBL" id="LIAE01010102">
    <property type="protein sequence ID" value="PAV66427.1"/>
    <property type="molecule type" value="Genomic_DNA"/>
</dbReference>
<evidence type="ECO:0000256" key="5">
    <source>
        <dbReference type="ARBA" id="ARBA00023242"/>
    </source>
</evidence>
<evidence type="ECO:0000313" key="10">
    <source>
        <dbReference type="EMBL" id="PAV66427.1"/>
    </source>
</evidence>
<evidence type="ECO:0000313" key="11">
    <source>
        <dbReference type="Proteomes" id="UP000218231"/>
    </source>
</evidence>
<feature type="compositionally biased region" description="Polar residues" evidence="8">
    <location>
        <begin position="223"/>
        <end position="237"/>
    </location>
</feature>
<dbReference type="Pfam" id="PF00400">
    <property type="entry name" value="WD40"/>
    <property type="match status" value="5"/>
</dbReference>
<sequence>MKFLEHLERIKDEYNFLTGQLQQQRAELEKMNNEKETLTRTYLMYCEMSMGLNHEMVRQQEIVKRYTAIMNQLVQYLPAEHQQQAMQAVERAKNISPAEISQIMAAGSMGGMPHMMLPGMPPIPGMPPAGPMNPFAAVAAAAQQQQRNSESADKRDAESRQSGSCPRSSSPLVGEASSSKKPKIEEDNDELEIDVQNDDNNVITNGNGSAPPSAIRKGDGRESTNSIESSGASTPSKVRNPLDQLNLGNMANLSNMSALFPPRMLPGFDQARLAAAAMNSTPLLNGKPAYSFRTVDNGPMQPTVFPPDAHSAQGVPKSMHKRLELPHGEVVCAVTIAADNSKVYTGGKGCVKIWDISRLAEAPRTPITSLPCLNDNYIRSCKLFSDGNTLVVGGEAPKIYIWDLEKQTKKFEIDTEAQACYALAMSQDHKQLFACCADGKIVIWDLVSESQIGTLPGHNDGASCIDMSSDGTKLWTGGLDNTVRQWDLAQMQKLTQFDFNSQIFSLGCSPQDDWVAVGMENNNVEVLSTSRNEKYTLHQHESCVLSLKFANSGKFFISTGKDNAINAWRTPYGAQLFSTKETSSVLSCDVSKNDELLITGSGDKKASLYEILY</sequence>
<dbReference type="FunFam" id="2.130.10.10:FF:001072">
    <property type="entry name" value="Transcription factor unc-37"/>
    <property type="match status" value="1"/>
</dbReference>
<dbReference type="GO" id="GO:0090090">
    <property type="term" value="P:negative regulation of canonical Wnt signaling pathway"/>
    <property type="evidence" value="ECO:0007669"/>
    <property type="project" value="TreeGrafter"/>
</dbReference>
<dbReference type="PRINTS" id="PR01850">
    <property type="entry name" value="GROUCHOFAMLY"/>
</dbReference>
<feature type="region of interest" description="Disordered" evidence="8">
    <location>
        <begin position="139"/>
        <end position="243"/>
    </location>
</feature>
<dbReference type="PROSITE" id="PS50082">
    <property type="entry name" value="WD_REPEATS_2"/>
    <property type="match status" value="3"/>
</dbReference>
<name>A0A2A2JXJ1_9BILA</name>
<dbReference type="GO" id="GO:0005667">
    <property type="term" value="C:transcription regulator complex"/>
    <property type="evidence" value="ECO:0007669"/>
    <property type="project" value="TreeGrafter"/>
</dbReference>
<dbReference type="InterPro" id="IPR009146">
    <property type="entry name" value="Groucho_enhance"/>
</dbReference>
<feature type="compositionally biased region" description="Basic and acidic residues" evidence="8">
    <location>
        <begin position="150"/>
        <end position="159"/>
    </location>
</feature>
<evidence type="ECO:0000256" key="1">
    <source>
        <dbReference type="ARBA" id="ARBA00004123"/>
    </source>
</evidence>
<dbReference type="PANTHER" id="PTHR10814:SF21">
    <property type="entry name" value="PROTEIN GROUCHO"/>
    <property type="match status" value="1"/>
</dbReference>
<dbReference type="GO" id="GO:0003714">
    <property type="term" value="F:transcription corepressor activity"/>
    <property type="evidence" value="ECO:0007669"/>
    <property type="project" value="TreeGrafter"/>
</dbReference>
<dbReference type="InterPro" id="IPR019775">
    <property type="entry name" value="WD40_repeat_CS"/>
</dbReference>
<accession>A0A2A2JXJ1</accession>
<evidence type="ECO:0000256" key="6">
    <source>
        <dbReference type="PROSITE-ProRule" id="PRU00221"/>
    </source>
</evidence>
<feature type="compositionally biased region" description="Polar residues" evidence="8">
    <location>
        <begin position="198"/>
        <end position="210"/>
    </location>
</feature>
<keyword evidence="5" id="KW-0539">Nucleus</keyword>
<comment type="subcellular location">
    <subcellularLocation>
        <location evidence="1">Nucleus</location>
    </subcellularLocation>
</comment>
<keyword evidence="11" id="KW-1185">Reference proteome</keyword>
<dbReference type="InterPro" id="IPR001680">
    <property type="entry name" value="WD40_rpt"/>
</dbReference>
<protein>
    <recommendedName>
        <fullName evidence="9">Groucho/TLE N-terminal Q-rich domain-containing protein</fullName>
    </recommendedName>
</protein>
<evidence type="ECO:0000256" key="2">
    <source>
        <dbReference type="ARBA" id="ARBA00005969"/>
    </source>
</evidence>
<dbReference type="InterPro" id="IPR036322">
    <property type="entry name" value="WD40_repeat_dom_sf"/>
</dbReference>
<feature type="compositionally biased region" description="Low complexity" evidence="8">
    <location>
        <begin position="160"/>
        <end position="171"/>
    </location>
</feature>
<comment type="caution">
    <text evidence="10">The sequence shown here is derived from an EMBL/GenBank/DDBJ whole genome shotgun (WGS) entry which is preliminary data.</text>
</comment>
<dbReference type="PANTHER" id="PTHR10814">
    <property type="entry name" value="TRANSDUCIN-LIKE ENHANCER PROTEIN"/>
    <property type="match status" value="1"/>
</dbReference>
<keyword evidence="3 6" id="KW-0853">WD repeat</keyword>
<dbReference type="SUPFAM" id="SSF50978">
    <property type="entry name" value="WD40 repeat-like"/>
    <property type="match status" value="1"/>
</dbReference>
<dbReference type="InterPro" id="IPR005617">
    <property type="entry name" value="Groucho/TLE_N"/>
</dbReference>
<feature type="repeat" description="WD" evidence="6">
    <location>
        <begin position="537"/>
        <end position="578"/>
    </location>
</feature>
<feature type="compositionally biased region" description="Acidic residues" evidence="8">
    <location>
        <begin position="186"/>
        <end position="197"/>
    </location>
</feature>
<dbReference type="STRING" id="2018661.A0A2A2JXJ1"/>
<proteinExistence type="inferred from homology"/>
<evidence type="ECO:0000256" key="3">
    <source>
        <dbReference type="ARBA" id="ARBA00022574"/>
    </source>
</evidence>
<keyword evidence="7" id="KW-0175">Coiled coil</keyword>
<feature type="repeat" description="WD" evidence="6">
    <location>
        <begin position="413"/>
        <end position="454"/>
    </location>
</feature>
<dbReference type="InterPro" id="IPR015943">
    <property type="entry name" value="WD40/YVTN_repeat-like_dom_sf"/>
</dbReference>
<evidence type="ECO:0000256" key="7">
    <source>
        <dbReference type="SAM" id="Coils"/>
    </source>
</evidence>
<dbReference type="CDD" id="cd00200">
    <property type="entry name" value="WD40"/>
    <property type="match status" value="1"/>
</dbReference>
<dbReference type="PROSITE" id="PS00678">
    <property type="entry name" value="WD_REPEATS_1"/>
    <property type="match status" value="1"/>
</dbReference>
<evidence type="ECO:0000256" key="8">
    <source>
        <dbReference type="SAM" id="MobiDB-lite"/>
    </source>
</evidence>
<feature type="repeat" description="WD" evidence="6">
    <location>
        <begin position="455"/>
        <end position="496"/>
    </location>
</feature>
<keyword evidence="4" id="KW-0677">Repeat</keyword>